<dbReference type="Proteomes" id="UP000319783">
    <property type="component" value="Unassembled WGS sequence"/>
</dbReference>
<evidence type="ECO:0000313" key="1">
    <source>
        <dbReference type="EMBL" id="TLD41250.1"/>
    </source>
</evidence>
<sequence>MIKIDRGLSHKIEPAKNDIKRKMPPVVMYHCTDEHFLK</sequence>
<dbReference type="EMBL" id="SULG01000056">
    <property type="protein sequence ID" value="TLD41250.1"/>
    <property type="molecule type" value="Genomic_DNA"/>
</dbReference>
<organism evidence="1 2">
    <name type="scientific">Candidatus Jettenia ecosi</name>
    <dbReference type="NCBI Taxonomy" id="2494326"/>
    <lineage>
        <taxon>Bacteria</taxon>
        <taxon>Pseudomonadati</taxon>
        <taxon>Planctomycetota</taxon>
        <taxon>Candidatus Brocadiia</taxon>
        <taxon>Candidatus Brocadiales</taxon>
        <taxon>Candidatus Brocadiaceae</taxon>
        <taxon>Candidatus Jettenia</taxon>
    </lineage>
</organism>
<name>A0A533QL05_9BACT</name>
<proteinExistence type="predicted"/>
<reference evidence="1 2" key="1">
    <citation type="submission" date="2019-04" db="EMBL/GenBank/DDBJ databases">
        <title>Genome of a novel bacterium Candidatus Jettenia ecosi reconstructed from metagenome of an anammox bioreactor.</title>
        <authorList>
            <person name="Mardanov A.V."/>
            <person name="Beletsky A.V."/>
            <person name="Ravin N.V."/>
            <person name="Botchkova E.A."/>
            <person name="Litti Y.V."/>
            <person name="Nozhevnikova A.N."/>
        </authorList>
    </citation>
    <scope>NUCLEOTIDE SEQUENCE [LARGE SCALE GENOMIC DNA]</scope>
    <source>
        <strain evidence="1">J2</strain>
    </source>
</reference>
<dbReference type="AlphaFoldDB" id="A0A533QL05"/>
<comment type="caution">
    <text evidence="1">The sequence shown here is derived from an EMBL/GenBank/DDBJ whole genome shotgun (WGS) entry which is preliminary data.</text>
</comment>
<accession>A0A533QL05</accession>
<gene>
    <name evidence="1" type="ORF">JETT_2497</name>
</gene>
<evidence type="ECO:0000313" key="2">
    <source>
        <dbReference type="Proteomes" id="UP000319783"/>
    </source>
</evidence>
<protein>
    <submittedName>
        <fullName evidence="1">Uncharacterized protein</fullName>
    </submittedName>
</protein>